<name>A0AAN6H578_9PEZI</name>
<feature type="region of interest" description="Disordered" evidence="1">
    <location>
        <begin position="1"/>
        <end position="21"/>
    </location>
</feature>
<keyword evidence="3" id="KW-1185">Reference proteome</keyword>
<evidence type="ECO:0000313" key="3">
    <source>
        <dbReference type="Proteomes" id="UP001175353"/>
    </source>
</evidence>
<sequence length="132" mass="14511">MGGTERSKPPCDPGSQRTAKQSGYVSPMIECAFKAAWFAAEQGENAAAEEMNRRALKGRGKALGKEHSSTLTSVNNPALMVRFQGKYEAAEEMVRPALEGFEKAQEKEQGKLANIVLTFRYGFASYCQDKLK</sequence>
<evidence type="ECO:0000313" key="2">
    <source>
        <dbReference type="EMBL" id="KAK0955425.1"/>
    </source>
</evidence>
<comment type="caution">
    <text evidence="2">The sequence shown here is derived from an EMBL/GenBank/DDBJ whole genome shotgun (WGS) entry which is preliminary data.</text>
</comment>
<protein>
    <submittedName>
        <fullName evidence="2">Uncharacterized protein</fullName>
    </submittedName>
</protein>
<evidence type="ECO:0000256" key="1">
    <source>
        <dbReference type="SAM" id="MobiDB-lite"/>
    </source>
</evidence>
<proteinExistence type="predicted"/>
<dbReference type="Pfam" id="PF13374">
    <property type="entry name" value="TPR_10"/>
    <property type="match status" value="2"/>
</dbReference>
<organism evidence="2 3">
    <name type="scientific">Friedmanniomyces endolithicus</name>
    <dbReference type="NCBI Taxonomy" id="329885"/>
    <lineage>
        <taxon>Eukaryota</taxon>
        <taxon>Fungi</taxon>
        <taxon>Dikarya</taxon>
        <taxon>Ascomycota</taxon>
        <taxon>Pezizomycotina</taxon>
        <taxon>Dothideomycetes</taxon>
        <taxon>Dothideomycetidae</taxon>
        <taxon>Mycosphaerellales</taxon>
        <taxon>Teratosphaeriaceae</taxon>
        <taxon>Friedmanniomyces</taxon>
    </lineage>
</organism>
<dbReference type="EMBL" id="JAUJLE010000470">
    <property type="protein sequence ID" value="KAK0955425.1"/>
    <property type="molecule type" value="Genomic_DNA"/>
</dbReference>
<gene>
    <name evidence="2" type="ORF">LTR91_022866</name>
</gene>
<reference evidence="2" key="1">
    <citation type="submission" date="2023-06" db="EMBL/GenBank/DDBJ databases">
        <title>Black Yeasts Isolated from many extreme environments.</title>
        <authorList>
            <person name="Coleine C."/>
            <person name="Stajich J.E."/>
            <person name="Selbmann L."/>
        </authorList>
    </citation>
    <scope>NUCLEOTIDE SEQUENCE</scope>
    <source>
        <strain evidence="2">CCFEE 5200</strain>
    </source>
</reference>
<accession>A0AAN6H578</accession>
<dbReference type="Proteomes" id="UP001175353">
    <property type="component" value="Unassembled WGS sequence"/>
</dbReference>
<dbReference type="AlphaFoldDB" id="A0AAN6H578"/>
<dbReference type="Gene3D" id="1.25.40.10">
    <property type="entry name" value="Tetratricopeptide repeat domain"/>
    <property type="match status" value="1"/>
</dbReference>
<dbReference type="InterPro" id="IPR011990">
    <property type="entry name" value="TPR-like_helical_dom_sf"/>
</dbReference>
<dbReference type="SUPFAM" id="SSF48452">
    <property type="entry name" value="TPR-like"/>
    <property type="match status" value="1"/>
</dbReference>